<evidence type="ECO:0000256" key="4">
    <source>
        <dbReference type="ARBA" id="ARBA00023054"/>
    </source>
</evidence>
<feature type="compositionally biased region" description="Low complexity" evidence="6">
    <location>
        <begin position="392"/>
        <end position="401"/>
    </location>
</feature>
<feature type="transmembrane region" description="Helical" evidence="7">
    <location>
        <begin position="12"/>
        <end position="35"/>
    </location>
</feature>
<organism evidence="8 9">
    <name type="scientific">Azorhizobium oxalatiphilum</name>
    <dbReference type="NCBI Taxonomy" id="980631"/>
    <lineage>
        <taxon>Bacteria</taxon>
        <taxon>Pseudomonadati</taxon>
        <taxon>Pseudomonadota</taxon>
        <taxon>Alphaproteobacteria</taxon>
        <taxon>Hyphomicrobiales</taxon>
        <taxon>Xanthobacteraceae</taxon>
        <taxon>Azorhizobium</taxon>
    </lineage>
</organism>
<name>A0A917F3E7_9HYPH</name>
<keyword evidence="7" id="KW-0812">Transmembrane</keyword>
<keyword evidence="7" id="KW-1133">Transmembrane helix</keyword>
<comment type="function">
    <text evidence="1">Involved in DNA recombination.</text>
</comment>
<dbReference type="GO" id="GO:0006310">
    <property type="term" value="P:DNA recombination"/>
    <property type="evidence" value="ECO:0007669"/>
    <property type="project" value="UniProtKB-KW"/>
</dbReference>
<evidence type="ECO:0000313" key="8">
    <source>
        <dbReference type="EMBL" id="GGF49094.1"/>
    </source>
</evidence>
<keyword evidence="9" id="KW-1185">Reference proteome</keyword>
<keyword evidence="4" id="KW-0175">Coiled coil</keyword>
<comment type="similarity">
    <text evidence="2">Belongs to the RmuC family.</text>
</comment>
<keyword evidence="5" id="KW-0233">DNA recombination</keyword>
<evidence type="ECO:0000256" key="7">
    <source>
        <dbReference type="SAM" id="Phobius"/>
    </source>
</evidence>
<comment type="caution">
    <text evidence="8">The sequence shown here is derived from an EMBL/GenBank/DDBJ whole genome shotgun (WGS) entry which is preliminary data.</text>
</comment>
<dbReference type="InterPro" id="IPR003798">
    <property type="entry name" value="DNA_recombination_RmuC"/>
</dbReference>
<evidence type="ECO:0000256" key="3">
    <source>
        <dbReference type="ARBA" id="ARBA00021840"/>
    </source>
</evidence>
<feature type="region of interest" description="Disordered" evidence="6">
    <location>
        <begin position="369"/>
        <end position="401"/>
    </location>
</feature>
<evidence type="ECO:0000313" key="9">
    <source>
        <dbReference type="Proteomes" id="UP000606044"/>
    </source>
</evidence>
<gene>
    <name evidence="8" type="ORF">GCM10007301_05430</name>
</gene>
<evidence type="ECO:0000256" key="6">
    <source>
        <dbReference type="SAM" id="MobiDB-lite"/>
    </source>
</evidence>
<accession>A0A917F3E7</accession>
<feature type="compositionally biased region" description="Pro residues" evidence="6">
    <location>
        <begin position="375"/>
        <end position="385"/>
    </location>
</feature>
<protein>
    <recommendedName>
        <fullName evidence="3">DNA recombination protein RmuC homolog</fullName>
    </recommendedName>
</protein>
<dbReference type="EMBL" id="BMCT01000001">
    <property type="protein sequence ID" value="GGF49094.1"/>
    <property type="molecule type" value="Genomic_DNA"/>
</dbReference>
<proteinExistence type="inferred from homology"/>
<evidence type="ECO:0000256" key="2">
    <source>
        <dbReference type="ARBA" id="ARBA00009840"/>
    </source>
</evidence>
<dbReference type="RefSeq" id="WP_188575157.1">
    <property type="nucleotide sequence ID" value="NZ_BMCT01000001.1"/>
</dbReference>
<dbReference type="PANTHER" id="PTHR30563">
    <property type="entry name" value="DNA RECOMBINATION PROTEIN RMUC"/>
    <property type="match status" value="1"/>
</dbReference>
<reference evidence="8" key="2">
    <citation type="submission" date="2020-09" db="EMBL/GenBank/DDBJ databases">
        <authorList>
            <person name="Sun Q."/>
            <person name="Sedlacek I."/>
        </authorList>
    </citation>
    <scope>NUCLEOTIDE SEQUENCE</scope>
    <source>
        <strain evidence="8">CCM 7897</strain>
    </source>
</reference>
<evidence type="ECO:0000256" key="5">
    <source>
        <dbReference type="ARBA" id="ARBA00023172"/>
    </source>
</evidence>
<keyword evidence="7" id="KW-0472">Membrane</keyword>
<dbReference type="Pfam" id="PF02646">
    <property type="entry name" value="RmuC"/>
    <property type="match status" value="1"/>
</dbReference>
<dbReference type="PANTHER" id="PTHR30563:SF0">
    <property type="entry name" value="DNA RECOMBINATION PROTEIN RMUC"/>
    <property type="match status" value="1"/>
</dbReference>
<sequence>MTDALFFLGSHAVTLGEALAALFALLVLGLLLALWRGAGLRADDAARQADEQAARADTLEVRLRDLARFQSETAGRVQAMTEVISQRQSELARAVAERLDSTSYRLGESFNTAARATHESLTTLAERLVMVEKAEKSLSDLSSQVFSLRETLANKQARGAFGQARMEAIVADGLPKDSFAFQYTLSNGRRPDCAIFLPGDPRPLLVDAKFPLEAVTAFREAQTPEARKAAGSRLAQDMMKHVRDVAERYLVPGETQDIAIIFVPSESVHAELHEHFDEIIQRAFRERVVLVSPSLLMLAIQLVQAIAKDARMREQADAIRREVGLLVQDASRLRERVGELSRHFGQVGDDVAKVMISADKIAKRGMRLEQLEFEPAPPPDGPPPEGGGGRRSGLSLSGAAE</sequence>
<evidence type="ECO:0000256" key="1">
    <source>
        <dbReference type="ARBA" id="ARBA00003416"/>
    </source>
</evidence>
<dbReference type="AlphaFoldDB" id="A0A917F3E7"/>
<dbReference type="Proteomes" id="UP000606044">
    <property type="component" value="Unassembled WGS sequence"/>
</dbReference>
<reference evidence="8" key="1">
    <citation type="journal article" date="2014" name="Int. J. Syst. Evol. Microbiol.">
        <title>Complete genome sequence of Corynebacterium casei LMG S-19264T (=DSM 44701T), isolated from a smear-ripened cheese.</title>
        <authorList>
            <consortium name="US DOE Joint Genome Institute (JGI-PGF)"/>
            <person name="Walter F."/>
            <person name="Albersmeier A."/>
            <person name="Kalinowski J."/>
            <person name="Ruckert C."/>
        </authorList>
    </citation>
    <scope>NUCLEOTIDE SEQUENCE</scope>
    <source>
        <strain evidence="8">CCM 7897</strain>
    </source>
</reference>